<dbReference type="PROSITE" id="PS50818">
    <property type="entry name" value="INTEIN_C_TER"/>
    <property type="match status" value="1"/>
</dbReference>
<protein>
    <recommendedName>
        <fullName evidence="3">Hint domain-containing protein</fullName>
    </recommendedName>
</protein>
<evidence type="ECO:0000256" key="2">
    <source>
        <dbReference type="ARBA" id="ARBA00023000"/>
    </source>
</evidence>
<dbReference type="SMART" id="SM00305">
    <property type="entry name" value="HintC"/>
    <property type="match status" value="1"/>
</dbReference>
<name>A0A699WNJ8_TANCI</name>
<dbReference type="InterPro" id="IPR006142">
    <property type="entry name" value="INTEIN"/>
</dbReference>
<dbReference type="InterPro" id="IPR003586">
    <property type="entry name" value="Hint_dom_C"/>
</dbReference>
<proteinExistence type="predicted"/>
<reference evidence="4" key="1">
    <citation type="journal article" date="2019" name="Sci. Rep.">
        <title>Draft genome of Tanacetum cinerariifolium, the natural source of mosquito coil.</title>
        <authorList>
            <person name="Yamashiro T."/>
            <person name="Shiraishi A."/>
            <person name="Satake H."/>
            <person name="Nakayama K."/>
        </authorList>
    </citation>
    <scope>NUCLEOTIDE SEQUENCE</scope>
</reference>
<dbReference type="GO" id="GO:0016539">
    <property type="term" value="P:intein-mediated protein splicing"/>
    <property type="evidence" value="ECO:0007669"/>
    <property type="project" value="InterPro"/>
</dbReference>
<sequence length="125" mass="13585">GLTSKDTVPHHYARTLVAAERETSGLTWKQLEAQSGVSMKEFIGKGSQVKQAFRRSTLGALAEFFASSKLAAVAYSDIFWDEIVSITPAGEEMTYDITVAEDHNFVANGLVVHNSHSAAYSVVAY</sequence>
<dbReference type="InterPro" id="IPR030934">
    <property type="entry name" value="Intein_C"/>
</dbReference>
<evidence type="ECO:0000256" key="1">
    <source>
        <dbReference type="ARBA" id="ARBA00022813"/>
    </source>
</evidence>
<dbReference type="EMBL" id="BKCJ011739407">
    <property type="protein sequence ID" value="GFD49302.1"/>
    <property type="molecule type" value="Genomic_DNA"/>
</dbReference>
<keyword evidence="1" id="KW-0068">Autocatalytic cleavage</keyword>
<evidence type="ECO:0000259" key="3">
    <source>
        <dbReference type="SMART" id="SM00305"/>
    </source>
</evidence>
<evidence type="ECO:0000313" key="4">
    <source>
        <dbReference type="EMBL" id="GFD49302.1"/>
    </source>
</evidence>
<feature type="non-terminal residue" evidence="4">
    <location>
        <position position="1"/>
    </location>
</feature>
<keyword evidence="2" id="KW-0651">Protein splicing</keyword>
<comment type="caution">
    <text evidence="4">The sequence shown here is derived from an EMBL/GenBank/DDBJ whole genome shotgun (WGS) entry which is preliminary data.</text>
</comment>
<dbReference type="CDD" id="cd00081">
    <property type="entry name" value="Hint"/>
    <property type="match status" value="1"/>
</dbReference>
<dbReference type="NCBIfam" id="TIGR01443">
    <property type="entry name" value="intein_Cterm"/>
    <property type="match status" value="1"/>
</dbReference>
<organism evidence="4">
    <name type="scientific">Tanacetum cinerariifolium</name>
    <name type="common">Dalmatian daisy</name>
    <name type="synonym">Chrysanthemum cinerariifolium</name>
    <dbReference type="NCBI Taxonomy" id="118510"/>
    <lineage>
        <taxon>Eukaryota</taxon>
        <taxon>Viridiplantae</taxon>
        <taxon>Streptophyta</taxon>
        <taxon>Embryophyta</taxon>
        <taxon>Tracheophyta</taxon>
        <taxon>Spermatophyta</taxon>
        <taxon>Magnoliopsida</taxon>
        <taxon>eudicotyledons</taxon>
        <taxon>Gunneridae</taxon>
        <taxon>Pentapetalae</taxon>
        <taxon>asterids</taxon>
        <taxon>campanulids</taxon>
        <taxon>Asterales</taxon>
        <taxon>Asteraceae</taxon>
        <taxon>Asteroideae</taxon>
        <taxon>Anthemideae</taxon>
        <taxon>Anthemidinae</taxon>
        <taxon>Tanacetum</taxon>
    </lineage>
</organism>
<accession>A0A699WNJ8</accession>
<dbReference type="Pfam" id="PF14890">
    <property type="entry name" value="Intein_splicing"/>
    <property type="match status" value="1"/>
</dbReference>
<dbReference type="Gene3D" id="2.170.16.10">
    <property type="entry name" value="Hedgehog/Intein (Hint) domain"/>
    <property type="match status" value="1"/>
</dbReference>
<feature type="domain" description="Hint" evidence="3">
    <location>
        <begin position="75"/>
        <end position="120"/>
    </location>
</feature>
<dbReference type="InterPro" id="IPR036844">
    <property type="entry name" value="Hint_dom_sf"/>
</dbReference>
<dbReference type="AlphaFoldDB" id="A0A699WNJ8"/>
<feature type="non-terminal residue" evidence="4">
    <location>
        <position position="125"/>
    </location>
</feature>
<gene>
    <name evidence="4" type="ORF">Tci_921271</name>
</gene>
<dbReference type="SUPFAM" id="SSF51294">
    <property type="entry name" value="Hedgehog/intein (Hint) domain"/>
    <property type="match status" value="1"/>
</dbReference>
<dbReference type="PRINTS" id="PR00379">
    <property type="entry name" value="INTEIN"/>
</dbReference>